<organism evidence="2 3">
    <name type="scientific">Trichonephila inaurata madagascariensis</name>
    <dbReference type="NCBI Taxonomy" id="2747483"/>
    <lineage>
        <taxon>Eukaryota</taxon>
        <taxon>Metazoa</taxon>
        <taxon>Ecdysozoa</taxon>
        <taxon>Arthropoda</taxon>
        <taxon>Chelicerata</taxon>
        <taxon>Arachnida</taxon>
        <taxon>Araneae</taxon>
        <taxon>Araneomorphae</taxon>
        <taxon>Entelegynae</taxon>
        <taxon>Araneoidea</taxon>
        <taxon>Nephilidae</taxon>
        <taxon>Trichonephila</taxon>
        <taxon>Trichonephila inaurata</taxon>
    </lineage>
</organism>
<dbReference type="AlphaFoldDB" id="A0A8X6IBC5"/>
<comment type="caution">
    <text evidence="2">The sequence shown here is derived from an EMBL/GenBank/DDBJ whole genome shotgun (WGS) entry which is preliminary data.</text>
</comment>
<keyword evidence="3" id="KW-1185">Reference proteome</keyword>
<feature type="region of interest" description="Disordered" evidence="1">
    <location>
        <begin position="43"/>
        <end position="89"/>
    </location>
</feature>
<protein>
    <submittedName>
        <fullName evidence="2">Uncharacterized protein</fullName>
    </submittedName>
</protein>
<proteinExistence type="predicted"/>
<evidence type="ECO:0000256" key="1">
    <source>
        <dbReference type="SAM" id="MobiDB-lite"/>
    </source>
</evidence>
<accession>A0A8X6IBC5</accession>
<evidence type="ECO:0000313" key="3">
    <source>
        <dbReference type="Proteomes" id="UP000886998"/>
    </source>
</evidence>
<evidence type="ECO:0000313" key="2">
    <source>
        <dbReference type="EMBL" id="GFS38333.1"/>
    </source>
</evidence>
<sequence length="89" mass="9940">MGTNHLRKKNTFSTKKSSLKQTAKTLSILFQLSFLSLSPLRTNSREPFTMPSISLMQPKSQSPAALAGLRNFPEHRETSPLSPREPGEQ</sequence>
<dbReference type="EMBL" id="BMAV01025087">
    <property type="protein sequence ID" value="GFS38333.1"/>
    <property type="molecule type" value="Genomic_DNA"/>
</dbReference>
<name>A0A8X6IBC5_9ARAC</name>
<dbReference type="Proteomes" id="UP000886998">
    <property type="component" value="Unassembled WGS sequence"/>
</dbReference>
<reference evidence="2" key="1">
    <citation type="submission" date="2020-08" db="EMBL/GenBank/DDBJ databases">
        <title>Multicomponent nature underlies the extraordinary mechanical properties of spider dragline silk.</title>
        <authorList>
            <person name="Kono N."/>
            <person name="Nakamura H."/>
            <person name="Mori M."/>
            <person name="Yoshida Y."/>
            <person name="Ohtoshi R."/>
            <person name="Malay A.D."/>
            <person name="Moran D.A.P."/>
            <person name="Tomita M."/>
            <person name="Numata K."/>
            <person name="Arakawa K."/>
        </authorList>
    </citation>
    <scope>NUCLEOTIDE SEQUENCE</scope>
</reference>
<feature type="compositionally biased region" description="Polar residues" evidence="1">
    <location>
        <begin position="43"/>
        <end position="63"/>
    </location>
</feature>
<gene>
    <name evidence="2" type="ORF">TNIN_82831</name>
</gene>